<accession>W9RXU0</accession>
<feature type="compositionally biased region" description="Basic and acidic residues" evidence="1">
    <location>
        <begin position="293"/>
        <end position="309"/>
    </location>
</feature>
<feature type="compositionally biased region" description="Low complexity" evidence="1">
    <location>
        <begin position="529"/>
        <end position="539"/>
    </location>
</feature>
<feature type="compositionally biased region" description="Basic and acidic residues" evidence="1">
    <location>
        <begin position="13"/>
        <end position="54"/>
    </location>
</feature>
<dbReference type="Proteomes" id="UP000030645">
    <property type="component" value="Unassembled WGS sequence"/>
</dbReference>
<evidence type="ECO:0000313" key="2">
    <source>
        <dbReference type="EMBL" id="EXC16765.1"/>
    </source>
</evidence>
<dbReference type="eggNOG" id="ENOG502QQCX">
    <property type="taxonomic scope" value="Eukaryota"/>
</dbReference>
<feature type="region of interest" description="Disordered" evidence="1">
    <location>
        <begin position="321"/>
        <end position="349"/>
    </location>
</feature>
<feature type="region of interest" description="Disordered" evidence="1">
    <location>
        <begin position="442"/>
        <end position="481"/>
    </location>
</feature>
<feature type="compositionally biased region" description="Basic and acidic residues" evidence="1">
    <location>
        <begin position="581"/>
        <end position="590"/>
    </location>
</feature>
<feature type="compositionally biased region" description="Polar residues" evidence="1">
    <location>
        <begin position="261"/>
        <end position="273"/>
    </location>
</feature>
<feature type="region of interest" description="Disordered" evidence="1">
    <location>
        <begin position="525"/>
        <end position="615"/>
    </location>
</feature>
<protein>
    <submittedName>
        <fullName evidence="2">Uncharacterized protein</fullName>
    </submittedName>
</protein>
<feature type="region of interest" description="Disordered" evidence="1">
    <location>
        <begin position="663"/>
        <end position="696"/>
    </location>
</feature>
<dbReference type="AlphaFoldDB" id="W9RXU0"/>
<feature type="compositionally biased region" description="Basic and acidic residues" evidence="1">
    <location>
        <begin position="321"/>
        <end position="345"/>
    </location>
</feature>
<evidence type="ECO:0000256" key="1">
    <source>
        <dbReference type="SAM" id="MobiDB-lite"/>
    </source>
</evidence>
<proteinExistence type="predicted"/>
<evidence type="ECO:0000313" key="3">
    <source>
        <dbReference type="Proteomes" id="UP000030645"/>
    </source>
</evidence>
<gene>
    <name evidence="2" type="ORF">L484_013346</name>
</gene>
<feature type="compositionally biased region" description="Basic and acidic residues" evidence="1">
    <location>
        <begin position="250"/>
        <end position="260"/>
    </location>
</feature>
<name>W9RXU0_9ROSA</name>
<feature type="compositionally biased region" description="Polar residues" evidence="1">
    <location>
        <begin position="1"/>
        <end position="12"/>
    </location>
</feature>
<sequence length="713" mass="79047">MGNEMGNNSTSGLKEEGNTTVEDPKDVLKDNVKEENHVAVTAAEDKDFHEKVDGLDSGDLPVDKQKLSKLKVQEESVFSLDDSLPKVKAESNEEGDESSQNQICLSNSTEDESVLETKLEKIVPETSENQLPRQASVRKAEEGTRNLAFDKISTTPHDPEPEKPAFSESVQQELAIIHDEPSLPDANGSSDGTKQALGSRLMLSDTEVTENLEESVDAELNTMIGIKMDEPLVEQEAVKEEIENFCEEKYEVEDEGKFENELSNATPESSDLSGPSEKSDEGFPTEVSITRDFCSESETKPDKEAPELARKSMAVAEENRLELENGEYKHDKNSSKPCEEMVKESDTEDPGAFQLESIAVDQKDAVNPSSHEVKISHINNQNWVSEDNLKDSEANAFISSQLGIIPSESNIADCSHKEESSKEKRIVGEENMESLYAIEIDTEETKTGEEDSLPVDNQQESVLKSEIVPSENESIQEPKKDSYGEFLTAQASTFDSTNLIAEIIVSMNEMAVENSKQDVKECIEKSKISSKSETSASARESVERLSMGSMERFSTDSEHDNTSVQYDQMRKSPSFSLDLQNEAKNDESDRTPLLYQDKAEIQSSPSQDEISLGTPLTVNGYSTQDQAMPLEEKVVTLERSDSDKSKSPFLGFLKEEEEAHIVVTPQKQKETKDLWRSSSTKKATSSASTKGKEKRKARSYLFGNCMCCATVIN</sequence>
<dbReference type="EMBL" id="KE345800">
    <property type="protein sequence ID" value="EXC16765.1"/>
    <property type="molecule type" value="Genomic_DNA"/>
</dbReference>
<organism evidence="2 3">
    <name type="scientific">Morus notabilis</name>
    <dbReference type="NCBI Taxonomy" id="981085"/>
    <lineage>
        <taxon>Eukaryota</taxon>
        <taxon>Viridiplantae</taxon>
        <taxon>Streptophyta</taxon>
        <taxon>Embryophyta</taxon>
        <taxon>Tracheophyta</taxon>
        <taxon>Spermatophyta</taxon>
        <taxon>Magnoliopsida</taxon>
        <taxon>eudicotyledons</taxon>
        <taxon>Gunneridae</taxon>
        <taxon>Pentapetalae</taxon>
        <taxon>rosids</taxon>
        <taxon>fabids</taxon>
        <taxon>Rosales</taxon>
        <taxon>Moraceae</taxon>
        <taxon>Moreae</taxon>
        <taxon>Morus</taxon>
    </lineage>
</organism>
<feature type="compositionally biased region" description="Polar residues" evidence="1">
    <location>
        <begin position="562"/>
        <end position="579"/>
    </location>
</feature>
<feature type="region of interest" description="Disordered" evidence="1">
    <location>
        <begin position="1"/>
        <end position="214"/>
    </location>
</feature>
<reference evidence="3" key="1">
    <citation type="submission" date="2013-01" db="EMBL/GenBank/DDBJ databases">
        <title>Draft Genome Sequence of a Mulberry Tree, Morus notabilis C.K. Schneid.</title>
        <authorList>
            <person name="He N."/>
            <person name="Zhao S."/>
        </authorList>
    </citation>
    <scope>NUCLEOTIDE SEQUENCE</scope>
</reference>
<feature type="compositionally biased region" description="Polar residues" evidence="1">
    <location>
        <begin position="98"/>
        <end position="108"/>
    </location>
</feature>
<feature type="region of interest" description="Disordered" evidence="1">
    <location>
        <begin position="250"/>
        <end position="284"/>
    </location>
</feature>
<feature type="compositionally biased region" description="Polar residues" evidence="1">
    <location>
        <begin position="601"/>
        <end position="615"/>
    </location>
</feature>
<feature type="compositionally biased region" description="Low complexity" evidence="1">
    <location>
        <begin position="677"/>
        <end position="689"/>
    </location>
</feature>
<feature type="region of interest" description="Disordered" evidence="1">
    <location>
        <begin position="290"/>
        <end position="309"/>
    </location>
</feature>
<feature type="compositionally biased region" description="Basic and acidic residues" evidence="1">
    <location>
        <begin position="61"/>
        <end position="74"/>
    </location>
</feature>
<keyword evidence="3" id="KW-1185">Reference proteome</keyword>